<evidence type="ECO:0008006" key="3">
    <source>
        <dbReference type="Google" id="ProtNLM"/>
    </source>
</evidence>
<evidence type="ECO:0000313" key="1">
    <source>
        <dbReference type="EMBL" id="MBC2845731.1"/>
    </source>
</evidence>
<dbReference type="AlphaFoldDB" id="A0A842IS74"/>
<dbReference type="EMBL" id="JACLCP010000003">
    <property type="protein sequence ID" value="MBC2845731.1"/>
    <property type="molecule type" value="Genomic_DNA"/>
</dbReference>
<accession>A0A842IS74</accession>
<gene>
    <name evidence="1" type="ORF">H7F21_11555</name>
</gene>
<name>A0A842IS74_9FLAO</name>
<organism evidence="1 2">
    <name type="scientific">Winogradskyella flava</name>
    <dbReference type="NCBI Taxonomy" id="1884876"/>
    <lineage>
        <taxon>Bacteria</taxon>
        <taxon>Pseudomonadati</taxon>
        <taxon>Bacteroidota</taxon>
        <taxon>Flavobacteriia</taxon>
        <taxon>Flavobacteriales</taxon>
        <taxon>Flavobacteriaceae</taxon>
        <taxon>Winogradskyella</taxon>
    </lineage>
</organism>
<evidence type="ECO:0000313" key="2">
    <source>
        <dbReference type="Proteomes" id="UP000533900"/>
    </source>
</evidence>
<dbReference type="Proteomes" id="UP000533900">
    <property type="component" value="Unassembled WGS sequence"/>
</dbReference>
<reference evidence="1" key="1">
    <citation type="submission" date="2020-08" db="EMBL/GenBank/DDBJ databases">
        <title>Winogradskyella ouciana sp. nov., isolated from the hadal seawater of the Mariana Trench.</title>
        <authorList>
            <person name="He X."/>
        </authorList>
    </citation>
    <scope>NUCLEOTIDE SEQUENCE [LARGE SCALE GENOMIC DNA]</scope>
    <source>
        <strain evidence="1">KCTC 52348</strain>
    </source>
</reference>
<protein>
    <recommendedName>
        <fullName evidence="3">SpoIIAA-like</fullName>
    </recommendedName>
</protein>
<keyword evidence="2" id="KW-1185">Reference proteome</keyword>
<dbReference type="RefSeq" id="WP_185789446.1">
    <property type="nucleotide sequence ID" value="NZ_JACLCP010000003.1"/>
</dbReference>
<sequence length="142" mass="16745">MLSLKNTRFYSDVIKELNYPFADVYIFEGYVLSEIKEGVVFSWEDHAKKMAEDVAEFAQTDGSELVYLSHRIHSYSLKPMDWLYFYKNSFSLRGYGVIGYNSFSFLNTVIENLFFNKKIRRFNDLETAIQWAESKVLVNINE</sequence>
<comment type="caution">
    <text evidence="1">The sequence shown here is derived from an EMBL/GenBank/DDBJ whole genome shotgun (WGS) entry which is preliminary data.</text>
</comment>
<proteinExistence type="predicted"/>